<dbReference type="Proteomes" id="UP000215914">
    <property type="component" value="Chromosome 3"/>
</dbReference>
<reference evidence="12 15" key="1">
    <citation type="journal article" date="2017" name="Nature">
        <title>The sunflower genome provides insights into oil metabolism, flowering and Asterid evolution.</title>
        <authorList>
            <person name="Badouin H."/>
            <person name="Gouzy J."/>
            <person name="Grassa C.J."/>
            <person name="Murat F."/>
            <person name="Staton S.E."/>
            <person name="Cottret L."/>
            <person name="Lelandais-Briere C."/>
            <person name="Owens G.L."/>
            <person name="Carrere S."/>
            <person name="Mayjonade B."/>
            <person name="Legrand L."/>
            <person name="Gill N."/>
            <person name="Kane N.C."/>
            <person name="Bowers J.E."/>
            <person name="Hubner S."/>
            <person name="Bellec A."/>
            <person name="Berard A."/>
            <person name="Berges H."/>
            <person name="Blanchet N."/>
            <person name="Boniface M.C."/>
            <person name="Brunel D."/>
            <person name="Catrice O."/>
            <person name="Chaidir N."/>
            <person name="Claudel C."/>
            <person name="Donnadieu C."/>
            <person name="Faraut T."/>
            <person name="Fievet G."/>
            <person name="Helmstetter N."/>
            <person name="King M."/>
            <person name="Knapp S.J."/>
            <person name="Lai Z."/>
            <person name="Le Paslier M.C."/>
            <person name="Lippi Y."/>
            <person name="Lorenzon L."/>
            <person name="Mandel J.R."/>
            <person name="Marage G."/>
            <person name="Marchand G."/>
            <person name="Marquand E."/>
            <person name="Bret-Mestries E."/>
            <person name="Morien E."/>
            <person name="Nambeesan S."/>
            <person name="Nguyen T."/>
            <person name="Pegot-Espagnet P."/>
            <person name="Pouilly N."/>
            <person name="Raftis F."/>
            <person name="Sallet E."/>
            <person name="Schiex T."/>
            <person name="Thomas J."/>
            <person name="Vandecasteele C."/>
            <person name="Vares D."/>
            <person name="Vear F."/>
            <person name="Vautrin S."/>
            <person name="Crespi M."/>
            <person name="Mangin B."/>
            <person name="Burke J.M."/>
            <person name="Salse J."/>
            <person name="Munos S."/>
            <person name="Vincourt P."/>
            <person name="Rieseberg L.H."/>
            <person name="Langlade N.B."/>
        </authorList>
    </citation>
    <scope>NUCLEOTIDE SEQUENCE [LARGE SCALE GENOMIC DNA]</scope>
    <source>
        <strain evidence="15">cv. SF193</strain>
        <tissue evidence="12">Leaves</tissue>
    </source>
</reference>
<dbReference type="Pfam" id="PF08263">
    <property type="entry name" value="LRRNT_2"/>
    <property type="match status" value="1"/>
</dbReference>
<comment type="subcellular location">
    <subcellularLocation>
        <location evidence="1">Membrane</location>
        <topology evidence="1">Single-pass membrane protein</topology>
    </subcellularLocation>
</comment>
<keyword evidence="12" id="KW-0808">Transferase</keyword>
<reference evidence="12" key="3">
    <citation type="submission" date="2020-06" db="EMBL/GenBank/DDBJ databases">
        <title>Helianthus annuus Genome sequencing and assembly Release 2.</title>
        <authorList>
            <person name="Gouzy J."/>
            <person name="Langlade N."/>
            <person name="Munos S."/>
        </authorList>
    </citation>
    <scope>NUCLEOTIDE SEQUENCE</scope>
    <source>
        <tissue evidence="12">Leaves</tissue>
    </source>
</reference>
<evidence type="ECO:0000256" key="9">
    <source>
        <dbReference type="ARBA" id="ARBA00023180"/>
    </source>
</evidence>
<dbReference type="GO" id="GO:0016020">
    <property type="term" value="C:membrane"/>
    <property type="evidence" value="ECO:0007669"/>
    <property type="project" value="UniProtKB-SubCell"/>
</dbReference>
<organism evidence="14 15">
    <name type="scientific">Helianthus annuus</name>
    <name type="common">Common sunflower</name>
    <dbReference type="NCBI Taxonomy" id="4232"/>
    <lineage>
        <taxon>Eukaryota</taxon>
        <taxon>Viridiplantae</taxon>
        <taxon>Streptophyta</taxon>
        <taxon>Embryophyta</taxon>
        <taxon>Tracheophyta</taxon>
        <taxon>Spermatophyta</taxon>
        <taxon>Magnoliopsida</taxon>
        <taxon>eudicotyledons</taxon>
        <taxon>Gunneridae</taxon>
        <taxon>Pentapetalae</taxon>
        <taxon>asterids</taxon>
        <taxon>campanulids</taxon>
        <taxon>Asterales</taxon>
        <taxon>Asteraceae</taxon>
        <taxon>Asteroideae</taxon>
        <taxon>Heliantheae alliance</taxon>
        <taxon>Heliantheae</taxon>
        <taxon>Helianthus</taxon>
    </lineage>
</organism>
<keyword evidence="9" id="KW-0325">Glycoprotein</keyword>
<dbReference type="Gramene" id="mRNA:HanXRQr2_Chr06g0268061">
    <property type="protein sequence ID" value="mRNA:HanXRQr2_Chr06g0268061"/>
    <property type="gene ID" value="HanXRQr2_Chr06g0268061"/>
</dbReference>
<keyword evidence="6" id="KW-1133">Transmembrane helix</keyword>
<keyword evidence="5" id="KW-0677">Repeat</keyword>
<protein>
    <submittedName>
        <fullName evidence="12">Non-specific serine/threonine protein kinase</fullName>
        <ecNumber evidence="12">2.7.11.1</ecNumber>
    </submittedName>
    <submittedName>
        <fullName evidence="14">Putative leucine-rich repeat domain, L domain-like protein</fullName>
    </submittedName>
</protein>
<evidence type="ECO:0000313" key="13">
    <source>
        <dbReference type="EMBL" id="KAF5803162.1"/>
    </source>
</evidence>
<dbReference type="AlphaFoldDB" id="A0A251V5X5"/>
<keyword evidence="7" id="KW-0472">Membrane</keyword>
<evidence type="ECO:0000313" key="12">
    <source>
        <dbReference type="EMBL" id="KAF5803161.1"/>
    </source>
</evidence>
<evidence type="ECO:0000256" key="8">
    <source>
        <dbReference type="ARBA" id="ARBA00023170"/>
    </source>
</evidence>
<keyword evidence="12" id="KW-0418">Kinase</keyword>
<keyword evidence="15" id="KW-1185">Reference proteome</keyword>
<dbReference type="EMBL" id="MNCJ02000321">
    <property type="protein sequence ID" value="KAF5803162.1"/>
    <property type="molecule type" value="Genomic_DNA"/>
</dbReference>
<keyword evidence="3" id="KW-0812">Transmembrane</keyword>
<name>A0A251V5X5_HELAN</name>
<dbReference type="Gene3D" id="3.80.10.10">
    <property type="entry name" value="Ribonuclease Inhibitor"/>
    <property type="match status" value="1"/>
</dbReference>
<dbReference type="InterPro" id="IPR052422">
    <property type="entry name" value="Auxin_Ser/Thr_Kinase"/>
</dbReference>
<evidence type="ECO:0000256" key="7">
    <source>
        <dbReference type="ARBA" id="ARBA00023136"/>
    </source>
</evidence>
<gene>
    <name evidence="14" type="ORF">HannXRQ_Chr03g0070841</name>
    <name evidence="12" type="ORF">HanXRQr2_Chr06g0268061</name>
    <name evidence="13" type="ORF">HanXRQr2_Chr06g0268071</name>
</gene>
<accession>A0A251V5X5</accession>
<reference evidence="14" key="2">
    <citation type="submission" date="2017-02" db="EMBL/GenBank/DDBJ databases">
        <title>Sunflower complete genome.</title>
        <authorList>
            <person name="Langlade N."/>
            <person name="Munos S."/>
        </authorList>
    </citation>
    <scope>NUCLEOTIDE SEQUENCE [LARGE SCALE GENOMIC DNA]</scope>
    <source>
        <tissue evidence="14">Leaves</tissue>
    </source>
</reference>
<evidence type="ECO:0000313" key="14">
    <source>
        <dbReference type="EMBL" id="OTG31018.1"/>
    </source>
</evidence>
<evidence type="ECO:0000259" key="11">
    <source>
        <dbReference type="Pfam" id="PF08263"/>
    </source>
</evidence>
<keyword evidence="8" id="KW-0675">Receptor</keyword>
<evidence type="ECO:0000256" key="4">
    <source>
        <dbReference type="ARBA" id="ARBA00022729"/>
    </source>
</evidence>
<dbReference type="EC" id="2.7.11.1" evidence="12"/>
<dbReference type="InParanoid" id="A0A251V5X5"/>
<dbReference type="GO" id="GO:0004674">
    <property type="term" value="F:protein serine/threonine kinase activity"/>
    <property type="evidence" value="ECO:0007669"/>
    <property type="project" value="UniProtKB-KW"/>
</dbReference>
<dbReference type="InterPro" id="IPR032675">
    <property type="entry name" value="LRR_dom_sf"/>
</dbReference>
<evidence type="ECO:0000256" key="3">
    <source>
        <dbReference type="ARBA" id="ARBA00022692"/>
    </source>
</evidence>
<evidence type="ECO:0000256" key="2">
    <source>
        <dbReference type="ARBA" id="ARBA00022614"/>
    </source>
</evidence>
<sequence>MDRRIRLWMMICFCQLMISAAVTDSNDLAVLNTLKSRWQNLPPDWKGLDPCGSNWEGIKCTNSRVTTLELSFNKGIKAVLPPSIQNLKSLTTLVLVGCSFMGPIPDSLGSLNQLVFL</sequence>
<keyword evidence="4 10" id="KW-0732">Signal</keyword>
<evidence type="ECO:0000256" key="10">
    <source>
        <dbReference type="SAM" id="SignalP"/>
    </source>
</evidence>
<feature type="domain" description="Leucine-rich repeat-containing N-terminal plant-type" evidence="11">
    <location>
        <begin position="25"/>
        <end position="61"/>
    </location>
</feature>
<dbReference type="SUPFAM" id="SSF52058">
    <property type="entry name" value="L domain-like"/>
    <property type="match status" value="1"/>
</dbReference>
<dbReference type="PANTHER" id="PTHR47986">
    <property type="entry name" value="OSJNBA0070M12.3 PROTEIN"/>
    <property type="match status" value="1"/>
</dbReference>
<dbReference type="PANTHER" id="PTHR47986:SF34">
    <property type="entry name" value="RECEPTOR-LIKE KINASE TMK2"/>
    <property type="match status" value="1"/>
</dbReference>
<proteinExistence type="predicted"/>
<evidence type="ECO:0000256" key="1">
    <source>
        <dbReference type="ARBA" id="ARBA00004167"/>
    </source>
</evidence>
<keyword evidence="2" id="KW-0433">Leucine-rich repeat</keyword>
<dbReference type="EMBL" id="CM007892">
    <property type="protein sequence ID" value="OTG31018.1"/>
    <property type="molecule type" value="Genomic_DNA"/>
</dbReference>
<evidence type="ECO:0000313" key="15">
    <source>
        <dbReference type="Proteomes" id="UP000215914"/>
    </source>
</evidence>
<dbReference type="Pfam" id="PF00560">
    <property type="entry name" value="LRR_1"/>
    <property type="match status" value="1"/>
</dbReference>
<feature type="signal peptide" evidence="10">
    <location>
        <begin position="1"/>
        <end position="21"/>
    </location>
</feature>
<dbReference type="Gramene" id="mRNA:HanXRQr2_Chr06g0268071">
    <property type="protein sequence ID" value="mRNA:HanXRQr2_Chr06g0268071"/>
    <property type="gene ID" value="HanXRQr2_Chr06g0268071"/>
</dbReference>
<keyword evidence="12" id="KW-0723">Serine/threonine-protein kinase</keyword>
<dbReference type="InterPro" id="IPR013210">
    <property type="entry name" value="LRR_N_plant-typ"/>
</dbReference>
<feature type="chain" id="PRO_5013146218" evidence="10">
    <location>
        <begin position="22"/>
        <end position="117"/>
    </location>
</feature>
<evidence type="ECO:0000256" key="5">
    <source>
        <dbReference type="ARBA" id="ARBA00022737"/>
    </source>
</evidence>
<dbReference type="InterPro" id="IPR001611">
    <property type="entry name" value="Leu-rich_rpt"/>
</dbReference>
<evidence type="ECO:0000256" key="6">
    <source>
        <dbReference type="ARBA" id="ARBA00022989"/>
    </source>
</evidence>
<dbReference type="EMBL" id="MNCJ02000321">
    <property type="protein sequence ID" value="KAF5803161.1"/>
    <property type="molecule type" value="Genomic_DNA"/>
</dbReference>